<dbReference type="AlphaFoldDB" id="A0AAE7E4W4"/>
<dbReference type="InterPro" id="IPR011646">
    <property type="entry name" value="KAP_P-loop"/>
</dbReference>
<protein>
    <submittedName>
        <fullName evidence="2">Membrane protein</fullName>
    </submittedName>
</protein>
<sequence>MSNQQRLEEYLVGNEKSYLKDDISNGKVIMLSGKWGSGKTHFWKNIIEKDLIESQTKKQKAYVYSSLYGNRTIDKIEDNIYAQAYLCSVGGKNAVISGYEKVKDFGKRFGSFCSLLDVSKLVDGIDDIQQKNIKKSALSYLENGGIVCFDDFERKSKDIDLNDLFGFISHLAIDLNCKVVIILNDDVFEGKEKNVFSRVKEKSVSKFLKYEPSIRDLFKSIIFEKDNSDKFKYSKLRKYVKIILKIIEDTQELNARIYIQVLDNLVEWCDKKQEINDNILRCLILVNINFILYHKIVTSSIKQERVVYDNLDIKRYCIKNMENDAKFIKLFNDTMDIACSKKSIIKRLIDEVSQVRKEIYNQSVIDNSIKFINENHSNIYAINFATMFSFDENVSKRELNKINNFIETGILINE</sequence>
<dbReference type="RefSeq" id="WP_128360081.1">
    <property type="nucleotide sequence ID" value="NZ_CP053840.1"/>
</dbReference>
<gene>
    <name evidence="2" type="ORF">AVENP_2860</name>
</gene>
<dbReference type="InterPro" id="IPR027417">
    <property type="entry name" value="P-loop_NTPase"/>
</dbReference>
<dbReference type="KEGG" id="avp:AVENP_2860"/>
<dbReference type="SUPFAM" id="SSF52540">
    <property type="entry name" value="P-loop containing nucleoside triphosphate hydrolases"/>
    <property type="match status" value="1"/>
</dbReference>
<keyword evidence="3" id="KW-1185">Reference proteome</keyword>
<proteinExistence type="predicted"/>
<evidence type="ECO:0000313" key="3">
    <source>
        <dbReference type="Proteomes" id="UP000503482"/>
    </source>
</evidence>
<accession>A0AAE7E4W4</accession>
<evidence type="ECO:0000313" key="2">
    <source>
        <dbReference type="EMBL" id="QKF68335.1"/>
    </source>
</evidence>
<dbReference type="Gene3D" id="3.40.50.300">
    <property type="entry name" value="P-loop containing nucleotide triphosphate hydrolases"/>
    <property type="match status" value="1"/>
</dbReference>
<feature type="domain" description="KAP NTPase" evidence="1">
    <location>
        <begin position="24"/>
        <end position="209"/>
    </location>
</feature>
<name>A0AAE7E4W4_9BACT</name>
<dbReference type="Proteomes" id="UP000503482">
    <property type="component" value="Chromosome"/>
</dbReference>
<dbReference type="EMBL" id="CP053840">
    <property type="protein sequence ID" value="QKF68335.1"/>
    <property type="molecule type" value="Genomic_DNA"/>
</dbReference>
<evidence type="ECO:0000259" key="1">
    <source>
        <dbReference type="Pfam" id="PF07693"/>
    </source>
</evidence>
<organism evidence="2 3">
    <name type="scientific">Arcobacter venerupis</name>
    <dbReference type="NCBI Taxonomy" id="1054033"/>
    <lineage>
        <taxon>Bacteria</taxon>
        <taxon>Pseudomonadati</taxon>
        <taxon>Campylobacterota</taxon>
        <taxon>Epsilonproteobacteria</taxon>
        <taxon>Campylobacterales</taxon>
        <taxon>Arcobacteraceae</taxon>
        <taxon>Arcobacter</taxon>
    </lineage>
</organism>
<dbReference type="Pfam" id="PF07693">
    <property type="entry name" value="KAP_NTPase"/>
    <property type="match status" value="1"/>
</dbReference>
<reference evidence="2 3" key="1">
    <citation type="submission" date="2020-05" db="EMBL/GenBank/DDBJ databases">
        <title>Complete genome sequencing of Campylobacter and Arcobacter type strains.</title>
        <authorList>
            <person name="Miller W.G."/>
            <person name="Yee E."/>
        </authorList>
    </citation>
    <scope>NUCLEOTIDE SEQUENCE [LARGE SCALE GENOMIC DNA]</scope>
    <source>
        <strain evidence="2 3">LMG 26156</strain>
    </source>
</reference>